<accession>A0A504Z3Q7</accession>
<sequence>MSSSTDVVSFIHRSYDQPIPENSRLMTDNSHNKTDSLKIKKDDIVRSADPDVRAPRKPERRVRFPDGEVISNYLEPFRPGQLFLCNSCLVGRTTLYCMNV</sequence>
<evidence type="ECO:0000313" key="2">
    <source>
        <dbReference type="Proteomes" id="UP000316759"/>
    </source>
</evidence>
<evidence type="ECO:0000313" key="1">
    <source>
        <dbReference type="EMBL" id="TPP67559.1"/>
    </source>
</evidence>
<dbReference type="Proteomes" id="UP000316759">
    <property type="component" value="Unassembled WGS sequence"/>
</dbReference>
<keyword evidence="2" id="KW-1185">Reference proteome</keyword>
<protein>
    <submittedName>
        <fullName evidence="1">Uncharacterized protein</fullName>
    </submittedName>
</protein>
<gene>
    <name evidence="1" type="ORF">FGIG_09276</name>
</gene>
<proteinExistence type="predicted"/>
<comment type="caution">
    <text evidence="1">The sequence shown here is derived from an EMBL/GenBank/DDBJ whole genome shotgun (WGS) entry which is preliminary data.</text>
</comment>
<reference evidence="1 2" key="1">
    <citation type="submission" date="2019-04" db="EMBL/GenBank/DDBJ databases">
        <title>Annotation for the trematode Fasciola gigantica.</title>
        <authorList>
            <person name="Choi Y.-J."/>
        </authorList>
    </citation>
    <scope>NUCLEOTIDE SEQUENCE [LARGE SCALE GENOMIC DNA]</scope>
    <source>
        <strain evidence="1">Uganda_cow_1</strain>
    </source>
</reference>
<organism evidence="1 2">
    <name type="scientific">Fasciola gigantica</name>
    <name type="common">Giant liver fluke</name>
    <dbReference type="NCBI Taxonomy" id="46835"/>
    <lineage>
        <taxon>Eukaryota</taxon>
        <taxon>Metazoa</taxon>
        <taxon>Spiralia</taxon>
        <taxon>Lophotrochozoa</taxon>
        <taxon>Platyhelminthes</taxon>
        <taxon>Trematoda</taxon>
        <taxon>Digenea</taxon>
        <taxon>Plagiorchiida</taxon>
        <taxon>Echinostomata</taxon>
        <taxon>Echinostomatoidea</taxon>
        <taxon>Fasciolidae</taxon>
        <taxon>Fasciola</taxon>
    </lineage>
</organism>
<name>A0A504Z3Q7_FASGI</name>
<dbReference type="EMBL" id="SUNJ01000548">
    <property type="protein sequence ID" value="TPP67559.1"/>
    <property type="molecule type" value="Genomic_DNA"/>
</dbReference>
<dbReference type="AlphaFoldDB" id="A0A504Z3Q7"/>